<proteinExistence type="predicted"/>
<organism evidence="8 9">
    <name type="scientific">Crotalaria pallida</name>
    <name type="common">Smooth rattlebox</name>
    <name type="synonym">Crotalaria striata</name>
    <dbReference type="NCBI Taxonomy" id="3830"/>
    <lineage>
        <taxon>Eukaryota</taxon>
        <taxon>Viridiplantae</taxon>
        <taxon>Streptophyta</taxon>
        <taxon>Embryophyta</taxon>
        <taxon>Tracheophyta</taxon>
        <taxon>Spermatophyta</taxon>
        <taxon>Magnoliopsida</taxon>
        <taxon>eudicotyledons</taxon>
        <taxon>Gunneridae</taxon>
        <taxon>Pentapetalae</taxon>
        <taxon>rosids</taxon>
        <taxon>fabids</taxon>
        <taxon>Fabales</taxon>
        <taxon>Fabaceae</taxon>
        <taxon>Papilionoideae</taxon>
        <taxon>50 kb inversion clade</taxon>
        <taxon>genistoids sensu lato</taxon>
        <taxon>core genistoids</taxon>
        <taxon>Crotalarieae</taxon>
        <taxon>Crotalaria</taxon>
    </lineage>
</organism>
<evidence type="ECO:0000256" key="5">
    <source>
        <dbReference type="ARBA" id="ARBA00023242"/>
    </source>
</evidence>
<comment type="caution">
    <text evidence="8">The sequence shown here is derived from an EMBL/GenBank/DDBJ whole genome shotgun (WGS) entry which is preliminary data.</text>
</comment>
<dbReference type="InterPro" id="IPR017887">
    <property type="entry name" value="TF_TCP_subgr"/>
</dbReference>
<dbReference type="PANTHER" id="PTHR31072:SF91">
    <property type="entry name" value="TRANSCRIPTION FACTOR TCP6"/>
    <property type="match status" value="1"/>
</dbReference>
<evidence type="ECO:0000256" key="3">
    <source>
        <dbReference type="ARBA" id="ARBA00023125"/>
    </source>
</evidence>
<keyword evidence="5" id="KW-0539">Nucleus</keyword>
<dbReference type="InterPro" id="IPR005333">
    <property type="entry name" value="Transcription_factor_TCP"/>
</dbReference>
<accession>A0AAN9EMI3</accession>
<evidence type="ECO:0000259" key="7">
    <source>
        <dbReference type="PROSITE" id="PS51369"/>
    </source>
</evidence>
<feature type="compositionally biased region" description="Low complexity" evidence="6">
    <location>
        <begin position="87"/>
        <end position="102"/>
    </location>
</feature>
<name>A0AAN9EMI3_CROPI</name>
<evidence type="ECO:0000313" key="8">
    <source>
        <dbReference type="EMBL" id="KAK7258991.1"/>
    </source>
</evidence>
<keyword evidence="4" id="KW-0804">Transcription</keyword>
<comment type="subcellular location">
    <subcellularLocation>
        <location evidence="1">Nucleus</location>
    </subcellularLocation>
</comment>
<evidence type="ECO:0000256" key="6">
    <source>
        <dbReference type="SAM" id="MobiDB-lite"/>
    </source>
</evidence>
<keyword evidence="9" id="KW-1185">Reference proteome</keyword>
<keyword evidence="2" id="KW-0805">Transcription regulation</keyword>
<evidence type="ECO:0000256" key="4">
    <source>
        <dbReference type="ARBA" id="ARBA00023163"/>
    </source>
</evidence>
<dbReference type="GO" id="GO:0003700">
    <property type="term" value="F:DNA-binding transcription factor activity"/>
    <property type="evidence" value="ECO:0007669"/>
    <property type="project" value="InterPro"/>
</dbReference>
<evidence type="ECO:0000256" key="2">
    <source>
        <dbReference type="ARBA" id="ARBA00023015"/>
    </source>
</evidence>
<protein>
    <recommendedName>
        <fullName evidence="7">TCP domain-containing protein</fullName>
    </recommendedName>
</protein>
<feature type="region of interest" description="Disordered" evidence="6">
    <location>
        <begin position="1"/>
        <end position="29"/>
    </location>
</feature>
<dbReference type="Pfam" id="PF03634">
    <property type="entry name" value="TCP"/>
    <property type="match status" value="1"/>
</dbReference>
<sequence length="171" mass="18845">MNSSSNTLKTKQSRAKANGKDRHTKVNGRERRVYLSKLCAARIFQLTHELGHKNGGETIQWLLHQAEPAIIAATGFGVLHSYANDHNNNNSKNSSSNNNKNNATSSADVAEGKNVANEDTKLKGVSAKEEAFSPLELDFDMTNPDFQLSENEIELIQSILVHDGEDINKNI</sequence>
<evidence type="ECO:0000313" key="9">
    <source>
        <dbReference type="Proteomes" id="UP001372338"/>
    </source>
</evidence>
<dbReference type="GO" id="GO:0005634">
    <property type="term" value="C:nucleus"/>
    <property type="evidence" value="ECO:0007669"/>
    <property type="project" value="UniProtKB-SubCell"/>
</dbReference>
<feature type="region of interest" description="Disordered" evidence="6">
    <location>
        <begin position="87"/>
        <end position="117"/>
    </location>
</feature>
<reference evidence="8 9" key="1">
    <citation type="submission" date="2024-01" db="EMBL/GenBank/DDBJ databases">
        <title>The genomes of 5 underutilized Papilionoideae crops provide insights into root nodulation and disease resistanc.</title>
        <authorList>
            <person name="Yuan L."/>
        </authorList>
    </citation>
    <scope>NUCLEOTIDE SEQUENCE [LARGE SCALE GENOMIC DNA]</scope>
    <source>
        <strain evidence="8">ZHUSHIDOU_FW_LH</strain>
        <tissue evidence="8">Leaf</tissue>
    </source>
</reference>
<dbReference type="Proteomes" id="UP001372338">
    <property type="component" value="Unassembled WGS sequence"/>
</dbReference>
<dbReference type="EMBL" id="JAYWIO010000005">
    <property type="protein sequence ID" value="KAK7258991.1"/>
    <property type="molecule type" value="Genomic_DNA"/>
</dbReference>
<feature type="compositionally biased region" description="Polar residues" evidence="6">
    <location>
        <begin position="1"/>
        <end position="10"/>
    </location>
</feature>
<dbReference type="AlphaFoldDB" id="A0AAN9EMI3"/>
<dbReference type="GO" id="GO:0043565">
    <property type="term" value="F:sequence-specific DNA binding"/>
    <property type="evidence" value="ECO:0007669"/>
    <property type="project" value="TreeGrafter"/>
</dbReference>
<dbReference type="PANTHER" id="PTHR31072">
    <property type="entry name" value="TRANSCRIPTION FACTOR TCP4-RELATED"/>
    <property type="match status" value="1"/>
</dbReference>
<dbReference type="PROSITE" id="PS51369">
    <property type="entry name" value="TCP"/>
    <property type="match status" value="1"/>
</dbReference>
<gene>
    <name evidence="8" type="ORF">RIF29_24585</name>
</gene>
<feature type="domain" description="TCP" evidence="7">
    <location>
        <begin position="19"/>
        <end position="73"/>
    </location>
</feature>
<evidence type="ECO:0000256" key="1">
    <source>
        <dbReference type="ARBA" id="ARBA00004123"/>
    </source>
</evidence>
<keyword evidence="3" id="KW-0238">DNA-binding</keyword>